<dbReference type="Pfam" id="PF04288">
    <property type="entry name" value="MukE"/>
    <property type="match status" value="1"/>
</dbReference>
<keyword evidence="3 6" id="KW-0159">Chromosome partition</keyword>
<keyword evidence="5 6" id="KW-0131">Cell cycle</keyword>
<accession>B4ET38</accession>
<proteinExistence type="inferred from homology"/>
<dbReference type="InterPro" id="IPR042038">
    <property type="entry name" value="MukE_N"/>
</dbReference>
<dbReference type="InterPro" id="IPR007385">
    <property type="entry name" value="Scp_MukE"/>
</dbReference>
<dbReference type="Gene3D" id="1.10.10.2260">
    <property type="entry name" value="MukE-like family, C-terminal domain"/>
    <property type="match status" value="1"/>
</dbReference>
<dbReference type="EnsemblBacteria" id="CAR41701">
    <property type="protein sequence ID" value="CAR41701"/>
    <property type="gene ID" value="PMI0726"/>
</dbReference>
<dbReference type="EMBL" id="AM942759">
    <property type="protein sequence ID" value="CAR41701.1"/>
    <property type="molecule type" value="Genomic_DNA"/>
</dbReference>
<evidence type="ECO:0000256" key="1">
    <source>
        <dbReference type="ARBA" id="ARBA00022490"/>
    </source>
</evidence>
<evidence type="ECO:0000256" key="6">
    <source>
        <dbReference type="HAMAP-Rule" id="MF_01802"/>
    </source>
</evidence>
<keyword evidence="9" id="KW-1185">Reference proteome</keyword>
<dbReference type="GO" id="GO:0006260">
    <property type="term" value="P:DNA replication"/>
    <property type="evidence" value="ECO:0007669"/>
    <property type="project" value="UniProtKB-UniRule"/>
</dbReference>
<sequence>MELRYKRMSSIHTEQFIPAKLAQALANSLFPELDSQLRAGRHIGIDSLDNHAFLMDFQDELTDFYARYNVELIRAPEGFFYLRPRSTTLIPRSVLSEMDMLVGKILCYLYLSPERLANQGIFTVQELFDELRTLADESKLLRLVNQRSTGSDLDLQKLQEKMRTSLNRLRRLGMISFLPNDTQRFSITESVFRFGADVRSGDSPLEAQMRMIRDGEAMPLEQDSEPSDDDEQEDEQLESSEDDDAEEENK</sequence>
<organism evidence="8 9">
    <name type="scientific">Proteus mirabilis (strain HI4320)</name>
    <dbReference type="NCBI Taxonomy" id="529507"/>
    <lineage>
        <taxon>Bacteria</taxon>
        <taxon>Pseudomonadati</taxon>
        <taxon>Pseudomonadota</taxon>
        <taxon>Gammaproteobacteria</taxon>
        <taxon>Enterobacterales</taxon>
        <taxon>Morganellaceae</taxon>
        <taxon>Proteus</taxon>
    </lineage>
</organism>
<dbReference type="Proteomes" id="UP000008319">
    <property type="component" value="Chromosome"/>
</dbReference>
<evidence type="ECO:0000313" key="8">
    <source>
        <dbReference type="EMBL" id="CAR41701.1"/>
    </source>
</evidence>
<evidence type="ECO:0000256" key="3">
    <source>
        <dbReference type="ARBA" id="ARBA00022829"/>
    </source>
</evidence>
<evidence type="ECO:0000256" key="4">
    <source>
        <dbReference type="ARBA" id="ARBA00023067"/>
    </source>
</evidence>
<comment type="subunit">
    <text evidence="6">Interacts, and probably forms a ternary complex, with MukF and MukB. The complex formation is stimulated by calcium or magnesium.</text>
</comment>
<evidence type="ECO:0000256" key="2">
    <source>
        <dbReference type="ARBA" id="ARBA00022618"/>
    </source>
</evidence>
<dbReference type="GO" id="GO:0030261">
    <property type="term" value="P:chromosome condensation"/>
    <property type="evidence" value="ECO:0007669"/>
    <property type="project" value="UniProtKB-KW"/>
</dbReference>
<evidence type="ECO:0000313" key="9">
    <source>
        <dbReference type="Proteomes" id="UP000008319"/>
    </source>
</evidence>
<feature type="region of interest" description="Disordered" evidence="7">
    <location>
        <begin position="210"/>
        <end position="250"/>
    </location>
</feature>
<comment type="subcellular location">
    <subcellularLocation>
        <location evidence="6">Cytoplasm</location>
        <location evidence="6">Nucleoid</location>
    </subcellularLocation>
    <text evidence="6">Restricted to the nucleoid region.</text>
</comment>
<dbReference type="GO" id="GO:0007059">
    <property type="term" value="P:chromosome segregation"/>
    <property type="evidence" value="ECO:0007669"/>
    <property type="project" value="UniProtKB-UniRule"/>
</dbReference>
<protein>
    <recommendedName>
        <fullName evidence="6">Chromosome partition protein MukE</fullName>
    </recommendedName>
</protein>
<gene>
    <name evidence="6 8" type="primary">mukE</name>
    <name evidence="8" type="ordered locus">PMI0726</name>
</gene>
<keyword evidence="4 6" id="KW-0226">DNA condensation</keyword>
<comment type="similarity">
    <text evidence="6">Belongs to the MukE family.</text>
</comment>
<dbReference type="NCBIfam" id="NF003602">
    <property type="entry name" value="PRK05256.1"/>
    <property type="match status" value="1"/>
</dbReference>
<dbReference type="AlphaFoldDB" id="B4ET38"/>
<keyword evidence="1 6" id="KW-0963">Cytoplasm</keyword>
<dbReference type="InterPro" id="IPR042037">
    <property type="entry name" value="MukE_C"/>
</dbReference>
<comment type="function">
    <text evidence="6">Involved in chromosome condensation, segregation and cell cycle progression. May participate in facilitating chromosome segregation by condensation DNA from both sides of a centrally located replisome during cell division. Probably acts via its interaction with MukB and MukF.</text>
</comment>
<dbReference type="HOGENOM" id="CLU_1146408_0_0_6"/>
<dbReference type="GO" id="GO:0009295">
    <property type="term" value="C:nucleoid"/>
    <property type="evidence" value="ECO:0007669"/>
    <property type="project" value="UniProtKB-SubCell"/>
</dbReference>
<dbReference type="KEGG" id="pmr:PMI0726"/>
<dbReference type="GO" id="GO:0051301">
    <property type="term" value="P:cell division"/>
    <property type="evidence" value="ECO:0007669"/>
    <property type="project" value="UniProtKB-KW"/>
</dbReference>
<dbReference type="eggNOG" id="COG3095">
    <property type="taxonomic scope" value="Bacteria"/>
</dbReference>
<feature type="compositionally biased region" description="Acidic residues" evidence="7">
    <location>
        <begin position="222"/>
        <end position="250"/>
    </location>
</feature>
<keyword evidence="2 6" id="KW-0132">Cell division</keyword>
<evidence type="ECO:0000256" key="7">
    <source>
        <dbReference type="SAM" id="MobiDB-lite"/>
    </source>
</evidence>
<evidence type="ECO:0000256" key="5">
    <source>
        <dbReference type="ARBA" id="ARBA00023306"/>
    </source>
</evidence>
<reference evidence="8 9" key="1">
    <citation type="journal article" date="2008" name="J. Bacteriol.">
        <title>Complete genome sequence of uropathogenic Proteus mirabilis, a master of both adherence and motility.</title>
        <authorList>
            <person name="Pearson M.M."/>
            <person name="Sebaihia M."/>
            <person name="Churcher C."/>
            <person name="Quail M.A."/>
            <person name="Seshasayee A.S."/>
            <person name="Luscombe N.M."/>
            <person name="Abdellah Z."/>
            <person name="Arrosmith C."/>
            <person name="Atkin B."/>
            <person name="Chillingworth T."/>
            <person name="Hauser H."/>
            <person name="Jagels K."/>
            <person name="Moule S."/>
            <person name="Mungall K."/>
            <person name="Norbertczak H."/>
            <person name="Rabbinowitsch E."/>
            <person name="Walker D."/>
            <person name="Whithead S."/>
            <person name="Thomson N.R."/>
            <person name="Rather P.N."/>
            <person name="Parkhill J."/>
            <person name="Mobley H.L."/>
        </authorList>
    </citation>
    <scope>NUCLEOTIDE SEQUENCE [LARGE SCALE GENOMIC DNA]</scope>
    <source>
        <strain evidence="8 9">HI4320</strain>
    </source>
</reference>
<dbReference type="Gene3D" id="1.10.10.2250">
    <property type="match status" value="1"/>
</dbReference>
<dbReference type="HAMAP" id="MF_01802">
    <property type="entry name" value="MukE"/>
    <property type="match status" value="1"/>
</dbReference>
<dbReference type="GO" id="GO:0005737">
    <property type="term" value="C:cytoplasm"/>
    <property type="evidence" value="ECO:0007669"/>
    <property type="project" value="UniProtKB-UniRule"/>
</dbReference>
<name>B4ET38_PROMH</name>